<proteinExistence type="predicted"/>
<accession>A0A7Z7J6M5</accession>
<dbReference type="EMBL" id="OGUU01000001">
    <property type="protein sequence ID" value="SPC06209.1"/>
    <property type="molecule type" value="Genomic_DNA"/>
</dbReference>
<dbReference type="Proteomes" id="UP000257139">
    <property type="component" value="Chromosome CBM2594_a"/>
</dbReference>
<evidence type="ECO:0000313" key="2">
    <source>
        <dbReference type="Proteomes" id="UP000257139"/>
    </source>
</evidence>
<gene>
    <name evidence="1" type="ORF">CBM2594_A10171</name>
</gene>
<name>A0A7Z7J6M5_9BURK</name>
<evidence type="ECO:0000313" key="1">
    <source>
        <dbReference type="EMBL" id="SPC06209.1"/>
    </source>
</evidence>
<sequence>MPAGLDAPFPSFTLPPPALPAPRCSAPPCFYAVPQRCRSPQMQNSVAARQRNCTNFLLESAAPRSFVSLFLTFC</sequence>
<organism evidence="1 2">
    <name type="scientific">Cupriavidus taiwanensis</name>
    <dbReference type="NCBI Taxonomy" id="164546"/>
    <lineage>
        <taxon>Bacteria</taxon>
        <taxon>Pseudomonadati</taxon>
        <taxon>Pseudomonadota</taxon>
        <taxon>Betaproteobacteria</taxon>
        <taxon>Burkholderiales</taxon>
        <taxon>Burkholderiaceae</taxon>
        <taxon>Cupriavidus</taxon>
    </lineage>
</organism>
<reference evidence="1 2" key="1">
    <citation type="submission" date="2018-01" db="EMBL/GenBank/DDBJ databases">
        <authorList>
            <person name="Clerissi C."/>
        </authorList>
    </citation>
    <scope>NUCLEOTIDE SEQUENCE [LARGE SCALE GENOMIC DNA]</scope>
    <source>
        <strain evidence="1">Cupriavidus taiwanensis STM 6021</strain>
    </source>
</reference>
<protein>
    <submittedName>
        <fullName evidence="1">Uncharacterized protein</fullName>
    </submittedName>
</protein>
<dbReference type="AlphaFoldDB" id="A0A7Z7J6M5"/>
<comment type="caution">
    <text evidence="1">The sequence shown here is derived from an EMBL/GenBank/DDBJ whole genome shotgun (WGS) entry which is preliminary data.</text>
</comment>